<proteinExistence type="predicted"/>
<organism evidence="1 2">
    <name type="scientific">Muribaculum intestinale</name>
    <dbReference type="NCBI Taxonomy" id="1796646"/>
    <lineage>
        <taxon>Bacteria</taxon>
        <taxon>Pseudomonadati</taxon>
        <taxon>Bacteroidota</taxon>
        <taxon>Bacteroidia</taxon>
        <taxon>Bacteroidales</taxon>
        <taxon>Muribaculaceae</taxon>
        <taxon>Muribaculum</taxon>
    </lineage>
</organism>
<dbReference type="EMBL" id="SRYD01000051">
    <property type="protein sequence ID" value="TGY71300.1"/>
    <property type="molecule type" value="Genomic_DNA"/>
</dbReference>
<sequence length="259" mass="30250">MYVPIYDNSELILKDKIDGLHKQWIANIVNNDNSEIADELRELYVPDGFYPYYTKQKISILFIGKEGLELSGNDYISCLYDAYKNKIVGNKPLNQYRFHTTMLYISYAIERNLYNWSQLPFAEEFIDEFGESDGFSFAFMNLSKFSNDSGRWQADEELIDSFIRLSNNDKINFIQKEIELLNPDLIIGMNLGDRMKHLGKFDDFQFFGPKNDVCFQTLTTMYGKYNYIDTWHFAAPNKSPEIQIFNPLIGCLLNKGIIQ</sequence>
<dbReference type="RefSeq" id="WP_135993668.1">
    <property type="nucleotide sequence ID" value="NZ_SRYD01000051.1"/>
</dbReference>
<reference evidence="1 2" key="1">
    <citation type="submission" date="2019-04" db="EMBL/GenBank/DDBJ databases">
        <title>Microbes associate with the intestines of laboratory mice.</title>
        <authorList>
            <person name="Navarre W."/>
            <person name="Wong E."/>
            <person name="Huang K."/>
            <person name="Tropini C."/>
            <person name="Ng K."/>
            <person name="Yu B."/>
        </authorList>
    </citation>
    <scope>NUCLEOTIDE SEQUENCE [LARGE SCALE GENOMIC DNA]</scope>
    <source>
        <strain evidence="1 2">NM06_A21</strain>
    </source>
</reference>
<protein>
    <submittedName>
        <fullName evidence="1">Uncharacterized protein</fullName>
    </submittedName>
</protein>
<accession>A0A4S2FQ81</accession>
<evidence type="ECO:0000313" key="1">
    <source>
        <dbReference type="EMBL" id="TGY71300.1"/>
    </source>
</evidence>
<gene>
    <name evidence="1" type="ORF">E5333_11745</name>
</gene>
<name>A0A4S2FQ81_9BACT</name>
<dbReference type="AlphaFoldDB" id="A0A4S2FQ81"/>
<evidence type="ECO:0000313" key="2">
    <source>
        <dbReference type="Proteomes" id="UP000306630"/>
    </source>
</evidence>
<dbReference type="Proteomes" id="UP000306630">
    <property type="component" value="Unassembled WGS sequence"/>
</dbReference>
<comment type="caution">
    <text evidence="1">The sequence shown here is derived from an EMBL/GenBank/DDBJ whole genome shotgun (WGS) entry which is preliminary data.</text>
</comment>